<dbReference type="PROSITE" id="PS51257">
    <property type="entry name" value="PROKAR_LIPOPROTEIN"/>
    <property type="match status" value="1"/>
</dbReference>
<accession>A0A7S3NER0</accession>
<proteinExistence type="predicted"/>
<name>A0A7S3NER0_9SPIT</name>
<reference evidence="1" key="1">
    <citation type="submission" date="2021-01" db="EMBL/GenBank/DDBJ databases">
        <authorList>
            <person name="Corre E."/>
            <person name="Pelletier E."/>
            <person name="Niang G."/>
            <person name="Scheremetjew M."/>
            <person name="Finn R."/>
            <person name="Kale V."/>
            <person name="Holt S."/>
            <person name="Cochrane G."/>
            <person name="Meng A."/>
            <person name="Brown T."/>
            <person name="Cohen L."/>
        </authorList>
    </citation>
    <scope>NUCLEOTIDE SEQUENCE</scope>
    <source>
        <strain evidence="1">FSP1.4</strain>
    </source>
</reference>
<gene>
    <name evidence="1" type="ORF">EHAR0213_LOCUS15214</name>
</gene>
<evidence type="ECO:0000313" key="1">
    <source>
        <dbReference type="EMBL" id="CAE0356297.1"/>
    </source>
</evidence>
<dbReference type="AlphaFoldDB" id="A0A7S3NER0"/>
<dbReference type="EMBL" id="HBII01036080">
    <property type="protein sequence ID" value="CAE0356297.1"/>
    <property type="molecule type" value="Transcribed_RNA"/>
</dbReference>
<protein>
    <submittedName>
        <fullName evidence="1">Uncharacterized protein</fullName>
    </submittedName>
</protein>
<sequence>MSDFNYKLRLLNYITTFICACGRNKQNSGHKNNGYLITSSWRDPSWSFSCSDPSLAYTSHSSHVYADTEYNIQEMKFINYDYPDVTGLTSPQLELIAQGIAACSLKNSLKYIWVMREEKGIGKEEAQRVLEKYGLADIQVK</sequence>
<organism evidence="1">
    <name type="scientific">Euplotes harpa</name>
    <dbReference type="NCBI Taxonomy" id="151035"/>
    <lineage>
        <taxon>Eukaryota</taxon>
        <taxon>Sar</taxon>
        <taxon>Alveolata</taxon>
        <taxon>Ciliophora</taxon>
        <taxon>Intramacronucleata</taxon>
        <taxon>Spirotrichea</taxon>
        <taxon>Hypotrichia</taxon>
        <taxon>Euplotida</taxon>
        <taxon>Euplotidae</taxon>
        <taxon>Euplotes</taxon>
    </lineage>
</organism>